<accession>A0A8H6ZIM8</accession>
<dbReference type="Proteomes" id="UP000623467">
    <property type="component" value="Unassembled WGS sequence"/>
</dbReference>
<evidence type="ECO:0000313" key="3">
    <source>
        <dbReference type="Proteomes" id="UP000623467"/>
    </source>
</evidence>
<feature type="region of interest" description="Disordered" evidence="1">
    <location>
        <begin position="156"/>
        <end position="182"/>
    </location>
</feature>
<organism evidence="2 3">
    <name type="scientific">Mycena sanguinolenta</name>
    <dbReference type="NCBI Taxonomy" id="230812"/>
    <lineage>
        <taxon>Eukaryota</taxon>
        <taxon>Fungi</taxon>
        <taxon>Dikarya</taxon>
        <taxon>Basidiomycota</taxon>
        <taxon>Agaricomycotina</taxon>
        <taxon>Agaricomycetes</taxon>
        <taxon>Agaricomycetidae</taxon>
        <taxon>Agaricales</taxon>
        <taxon>Marasmiineae</taxon>
        <taxon>Mycenaceae</taxon>
        <taxon>Mycena</taxon>
    </lineage>
</organism>
<gene>
    <name evidence="2" type="ORF">MSAN_00227300</name>
</gene>
<feature type="region of interest" description="Disordered" evidence="1">
    <location>
        <begin position="219"/>
        <end position="285"/>
    </location>
</feature>
<evidence type="ECO:0000256" key="1">
    <source>
        <dbReference type="SAM" id="MobiDB-lite"/>
    </source>
</evidence>
<name>A0A8H6ZIM8_9AGAR</name>
<protein>
    <submittedName>
        <fullName evidence="2">Uncharacterized protein</fullName>
    </submittedName>
</protein>
<keyword evidence="3" id="KW-1185">Reference proteome</keyword>
<sequence>MRRRHERARFALHFNTIEVRDSTVLKFGCERPAFHPPRLVSKRLDIVRALSRARTPPYSVRLSMENASFLTARQGRSVRALGAVDPRVGPVRTALSSRHDASLVPPAQRNKVVIEEGFIFAQPSKPAPFSHLGHTDGNASSALHRELKPAVLVSASARDSVPKTHRTARTPSTHGPASRRHLRADPALPFSFDPPLALRSASALCLPVPRALLILPSHRAAASPTPRPSVNASNRAQSRLAQPSQAHHLRADNVPSRAISAHPHPSKPSKAWKPSAPDFSPTDPNVSCASLRGHSPAGLVLKSTSARGSILEETTHERHALTVNLRAPRAPALAPPAQPPPTATVVASCTALGGVPNVQYTSRPCVVAYNVEADGEDDLEEGRQGERTTDALRGVNTRHLGACGTHVGWMWVWVRSDRTAQGAYIGLSMAALSVILRLTVFKVALSQTMSNQDNKPGNFHVTLLGGIGGKGGQGAIQGGSGGVGEGAQLTINSPAGKIVIQGDRLTEILQEWLAPPNMSDRQYELKRQHHESTGSWLLEDYRYEKWETTPGSLWINGICK</sequence>
<dbReference type="AlphaFoldDB" id="A0A8H6ZIM8"/>
<evidence type="ECO:0000313" key="2">
    <source>
        <dbReference type="EMBL" id="KAF7378034.1"/>
    </source>
</evidence>
<dbReference type="EMBL" id="JACAZH010000001">
    <property type="protein sequence ID" value="KAF7378034.1"/>
    <property type="molecule type" value="Genomic_DNA"/>
</dbReference>
<proteinExistence type="predicted"/>
<dbReference type="OrthoDB" id="3001565at2759"/>
<comment type="caution">
    <text evidence="2">The sequence shown here is derived from an EMBL/GenBank/DDBJ whole genome shotgun (WGS) entry which is preliminary data.</text>
</comment>
<reference evidence="2" key="1">
    <citation type="submission" date="2020-05" db="EMBL/GenBank/DDBJ databases">
        <title>Mycena genomes resolve the evolution of fungal bioluminescence.</title>
        <authorList>
            <person name="Tsai I.J."/>
        </authorList>
    </citation>
    <scope>NUCLEOTIDE SEQUENCE</scope>
    <source>
        <strain evidence="2">160909Yilan</strain>
    </source>
</reference>
<feature type="compositionally biased region" description="Polar residues" evidence="1">
    <location>
        <begin position="228"/>
        <end position="245"/>
    </location>
</feature>